<reference evidence="1" key="1">
    <citation type="submission" date="2018-02" db="EMBL/GenBank/DDBJ databases">
        <title>Rhizophora mucronata_Transcriptome.</title>
        <authorList>
            <person name="Meera S.P."/>
            <person name="Sreeshan A."/>
            <person name="Augustine A."/>
        </authorList>
    </citation>
    <scope>NUCLEOTIDE SEQUENCE</scope>
    <source>
        <tissue evidence="1">Leaf</tissue>
    </source>
</reference>
<sequence>MCNYSRKHKNSNKTTDFDFQDMSYTSDQWHHLINQYLHYLVASFSYFSDFALAVNRCYYQMESFQLFFSFQTEMHALKSSL</sequence>
<dbReference type="EMBL" id="GGEC01026002">
    <property type="protein sequence ID" value="MBX06486.1"/>
    <property type="molecule type" value="Transcribed_RNA"/>
</dbReference>
<proteinExistence type="predicted"/>
<evidence type="ECO:0000313" key="1">
    <source>
        <dbReference type="EMBL" id="MBX06486.1"/>
    </source>
</evidence>
<organism evidence="1">
    <name type="scientific">Rhizophora mucronata</name>
    <name type="common">Asiatic mangrove</name>
    <dbReference type="NCBI Taxonomy" id="61149"/>
    <lineage>
        <taxon>Eukaryota</taxon>
        <taxon>Viridiplantae</taxon>
        <taxon>Streptophyta</taxon>
        <taxon>Embryophyta</taxon>
        <taxon>Tracheophyta</taxon>
        <taxon>Spermatophyta</taxon>
        <taxon>Magnoliopsida</taxon>
        <taxon>eudicotyledons</taxon>
        <taxon>Gunneridae</taxon>
        <taxon>Pentapetalae</taxon>
        <taxon>rosids</taxon>
        <taxon>fabids</taxon>
        <taxon>Malpighiales</taxon>
        <taxon>Rhizophoraceae</taxon>
        <taxon>Rhizophora</taxon>
    </lineage>
</organism>
<accession>A0A2P2KL91</accession>
<dbReference type="AlphaFoldDB" id="A0A2P2KL91"/>
<name>A0A2P2KL91_RHIMU</name>
<protein>
    <submittedName>
        <fullName evidence="1">Uncharacterized protein</fullName>
    </submittedName>
</protein>